<dbReference type="InterPro" id="IPR000639">
    <property type="entry name" value="Epox_hydrolase-like"/>
</dbReference>
<dbReference type="InterPro" id="IPR000073">
    <property type="entry name" value="AB_hydrolase_1"/>
</dbReference>
<protein>
    <recommendedName>
        <fullName evidence="1">AB hydrolase-1 domain-containing protein</fullName>
    </recommendedName>
</protein>
<reference evidence="2" key="1">
    <citation type="submission" date="2023-08" db="EMBL/GenBank/DDBJ databases">
        <title>Black Yeasts Isolated from many extreme environments.</title>
        <authorList>
            <person name="Coleine C."/>
            <person name="Stajich J.E."/>
            <person name="Selbmann L."/>
        </authorList>
    </citation>
    <scope>NUCLEOTIDE SEQUENCE</scope>
    <source>
        <strain evidence="2">CCFEE 5810</strain>
    </source>
</reference>
<dbReference type="InterPro" id="IPR029058">
    <property type="entry name" value="AB_hydrolase_fold"/>
</dbReference>
<feature type="domain" description="AB hydrolase-1" evidence="1">
    <location>
        <begin position="40"/>
        <end position="150"/>
    </location>
</feature>
<proteinExistence type="predicted"/>
<accession>A0AAN8A4L2</accession>
<evidence type="ECO:0000313" key="2">
    <source>
        <dbReference type="EMBL" id="KAK5703992.1"/>
    </source>
</evidence>
<comment type="caution">
    <text evidence="2">The sequence shown here is derived from an EMBL/GenBank/DDBJ whole genome shotgun (WGS) entry which is preliminary data.</text>
</comment>
<dbReference type="Gene3D" id="3.40.50.1820">
    <property type="entry name" value="alpha/beta hydrolase"/>
    <property type="match status" value="1"/>
</dbReference>
<dbReference type="Proteomes" id="UP001310594">
    <property type="component" value="Unassembled WGS sequence"/>
</dbReference>
<name>A0AAN8A4L2_9PEZI</name>
<dbReference type="AlphaFoldDB" id="A0AAN8A4L2"/>
<dbReference type="EMBL" id="JAVRQU010000004">
    <property type="protein sequence ID" value="KAK5703992.1"/>
    <property type="molecule type" value="Genomic_DNA"/>
</dbReference>
<gene>
    <name evidence="2" type="ORF">LTR97_003005</name>
</gene>
<dbReference type="NCBIfam" id="NF002938">
    <property type="entry name" value="PRK03592.1"/>
    <property type="match status" value="1"/>
</dbReference>
<evidence type="ECO:0000313" key="3">
    <source>
        <dbReference type="Proteomes" id="UP001310594"/>
    </source>
</evidence>
<dbReference type="InterPro" id="IPR050266">
    <property type="entry name" value="AB_hydrolase_sf"/>
</dbReference>
<dbReference type="SUPFAM" id="SSF53474">
    <property type="entry name" value="alpha/beta-Hydrolases"/>
    <property type="match status" value="1"/>
</dbReference>
<dbReference type="PRINTS" id="PR00412">
    <property type="entry name" value="EPOXHYDRLASE"/>
</dbReference>
<dbReference type="GO" id="GO:0003824">
    <property type="term" value="F:catalytic activity"/>
    <property type="evidence" value="ECO:0007669"/>
    <property type="project" value="InterPro"/>
</dbReference>
<dbReference type="PANTHER" id="PTHR43798">
    <property type="entry name" value="MONOACYLGLYCEROL LIPASE"/>
    <property type="match status" value="1"/>
</dbReference>
<dbReference type="GO" id="GO:0016020">
    <property type="term" value="C:membrane"/>
    <property type="evidence" value="ECO:0007669"/>
    <property type="project" value="TreeGrafter"/>
</dbReference>
<organism evidence="2 3">
    <name type="scientific">Elasticomyces elasticus</name>
    <dbReference type="NCBI Taxonomy" id="574655"/>
    <lineage>
        <taxon>Eukaryota</taxon>
        <taxon>Fungi</taxon>
        <taxon>Dikarya</taxon>
        <taxon>Ascomycota</taxon>
        <taxon>Pezizomycotina</taxon>
        <taxon>Dothideomycetes</taxon>
        <taxon>Dothideomycetidae</taxon>
        <taxon>Mycosphaerellales</taxon>
        <taxon>Teratosphaeriaceae</taxon>
        <taxon>Elasticomyces</taxon>
    </lineage>
</organism>
<sequence length="306" mass="34727">MSALKEQIGADFPFSMLSLCVGDADMAYIDTSPMQKHESTVVFLHGNPTSSYLWRNIIPHVQDHARCIAPDLIGMGASSKPDHSDGSFNSHARYLESFLSQVKSKETRIVLVLHDWGSALGLDWARQHNDEVAGLVLMEFIHPWPSWDDIGTSDTARQLFQAFRDPTQGRRMLIDENMFIEKVLPGSIVRQLTGTEMDHYRAPFLRPEHRELLYRFPNSLPIAGEPHDVHLAVEAYHGWVLGSPVRKLFFWASPGALVLENDAMFYREKLLNCRSVHVGHGLHYIQEDHPHLIGRAIEEWLCAGEV</sequence>
<evidence type="ECO:0000259" key="1">
    <source>
        <dbReference type="Pfam" id="PF00561"/>
    </source>
</evidence>
<dbReference type="PANTHER" id="PTHR43798:SF33">
    <property type="entry name" value="HYDROLASE, PUTATIVE (AFU_ORTHOLOGUE AFUA_2G14860)-RELATED"/>
    <property type="match status" value="1"/>
</dbReference>
<dbReference type="Pfam" id="PF00561">
    <property type="entry name" value="Abhydrolase_1"/>
    <property type="match status" value="1"/>
</dbReference>